<feature type="region of interest" description="Disordered" evidence="1">
    <location>
        <begin position="123"/>
        <end position="182"/>
    </location>
</feature>
<accession>A0A6J4K4T9</accession>
<feature type="compositionally biased region" description="Polar residues" evidence="1">
    <location>
        <begin position="169"/>
        <end position="182"/>
    </location>
</feature>
<gene>
    <name evidence="2" type="ORF">AVDCRST_MAG93-4255</name>
</gene>
<sequence length="306" mass="34417">MTLMDREEQKRLLLWDESKGDENHFGFEVRCVRKFGPAAGIFLRQLVYWTGRGHDPEGWIYKTQAEMEEETGLSRHWQRKARKILGSQGAIEERKRGIPRKLWYRVDLGALLGIMETPHSTMNQWRRGSVSGDTLTQDSSEVGNTDLTEGAPITVPSNEDDTSGRLSGEGSTRPNGGNRTTLPAITESTARTTAVNFTENTPHNPFLQTAENRVSRESSQTTNGKVSNSSTYVVGGSEHQQVLDLLTDTRTKAHRIYRRHQEGPLTFLHVVEGVCRELTGGYEEVERYAPVVSGVLAEIENYEEPR</sequence>
<feature type="compositionally biased region" description="Polar residues" evidence="1">
    <location>
        <begin position="123"/>
        <end position="147"/>
    </location>
</feature>
<name>A0A6J4K4T9_9CHLR</name>
<organism evidence="2">
    <name type="scientific">uncultured Chloroflexia bacterium</name>
    <dbReference type="NCBI Taxonomy" id="1672391"/>
    <lineage>
        <taxon>Bacteria</taxon>
        <taxon>Bacillati</taxon>
        <taxon>Chloroflexota</taxon>
        <taxon>Chloroflexia</taxon>
        <taxon>environmental samples</taxon>
    </lineage>
</organism>
<proteinExistence type="predicted"/>
<evidence type="ECO:0000313" key="2">
    <source>
        <dbReference type="EMBL" id="CAA9295884.1"/>
    </source>
</evidence>
<dbReference type="EMBL" id="CADCTR010001433">
    <property type="protein sequence ID" value="CAA9295884.1"/>
    <property type="molecule type" value="Genomic_DNA"/>
</dbReference>
<reference evidence="2" key="1">
    <citation type="submission" date="2020-02" db="EMBL/GenBank/DDBJ databases">
        <authorList>
            <person name="Meier V. D."/>
        </authorList>
    </citation>
    <scope>NUCLEOTIDE SEQUENCE</scope>
    <source>
        <strain evidence="2">AVDCRST_MAG93</strain>
    </source>
</reference>
<protein>
    <submittedName>
        <fullName evidence="2">Uncharacterized protein</fullName>
    </submittedName>
</protein>
<evidence type="ECO:0000256" key="1">
    <source>
        <dbReference type="SAM" id="MobiDB-lite"/>
    </source>
</evidence>
<dbReference type="AlphaFoldDB" id="A0A6J4K4T9"/>